<organism evidence="2 3">
    <name type="scientific">Nitrosomonas eutropha</name>
    <dbReference type="NCBI Taxonomy" id="916"/>
    <lineage>
        <taxon>Bacteria</taxon>
        <taxon>Pseudomonadati</taxon>
        <taxon>Pseudomonadota</taxon>
        <taxon>Betaproteobacteria</taxon>
        <taxon>Nitrosomonadales</taxon>
        <taxon>Nitrosomonadaceae</taxon>
        <taxon>Nitrosomonas</taxon>
    </lineage>
</organism>
<sequence>MKKVTLLNSIHYCLDGGVHYRQHDETSEISVDKGVIKQIGKNLPKADEEIDLQGRLVIPPYVDAHLHLDYVYTGKNDGAMNSSGTLFEGIARWHDVKKTQTFEAAKERALKGINEEVSKGVQFIRTHIDVDDPKLTGLKAMLEIREQLKDSITIQIVAFPQEGMYAYKGGEEMVEEALKMGADCVGAIPHFEWAREIGEKSIHRTVELAVKYNKLIDVHCDETDDVMSRFVELLNALVMSEGIGSRTAASHTCSFGSADNAYAFRMMRLFQKSGLNFISLPTENAYLQGRQDTYPKRRGLTRVKELWESGINVCFGQDSINDPWYPVGNGNMMNILDNGIHLAQTMSFDELDRCLNLITSNGAKTLNVEDQYGIEVGKPANFIVLNAKSPFEAVRQRADVLASIRNGEYLFKRPEPRYEVEFDAFEKIS</sequence>
<evidence type="ECO:0000259" key="1">
    <source>
        <dbReference type="Pfam" id="PF07969"/>
    </source>
</evidence>
<dbReference type="Gene3D" id="3.20.20.140">
    <property type="entry name" value="Metal-dependent hydrolases"/>
    <property type="match status" value="1"/>
</dbReference>
<dbReference type="NCBIfam" id="NF006685">
    <property type="entry name" value="PRK09230.1"/>
    <property type="match status" value="1"/>
</dbReference>
<dbReference type="PANTHER" id="PTHR32027:SF0">
    <property type="entry name" value="CYTOSINE DEAMINASE"/>
    <property type="match status" value="1"/>
</dbReference>
<dbReference type="PANTHER" id="PTHR32027">
    <property type="entry name" value="CYTOSINE DEAMINASE"/>
    <property type="match status" value="1"/>
</dbReference>
<dbReference type="SUPFAM" id="SSF51338">
    <property type="entry name" value="Composite domain of metallo-dependent hydrolases"/>
    <property type="match status" value="1"/>
</dbReference>
<protein>
    <submittedName>
        <fullName evidence="2">Cytosine deaminase</fullName>
    </submittedName>
</protein>
<evidence type="ECO:0000313" key="2">
    <source>
        <dbReference type="EMBL" id="PXV81583.1"/>
    </source>
</evidence>
<evidence type="ECO:0000313" key="3">
    <source>
        <dbReference type="Proteomes" id="UP000247780"/>
    </source>
</evidence>
<keyword evidence="3" id="KW-1185">Reference proteome</keyword>
<feature type="domain" description="Amidohydrolase 3" evidence="1">
    <location>
        <begin position="48"/>
        <end position="408"/>
    </location>
</feature>
<dbReference type="InterPro" id="IPR032466">
    <property type="entry name" value="Metal_Hydrolase"/>
</dbReference>
<proteinExistence type="predicted"/>
<dbReference type="CDD" id="cd01293">
    <property type="entry name" value="Bact_CD"/>
    <property type="match status" value="1"/>
</dbReference>
<dbReference type="RefSeq" id="WP_041353531.1">
    <property type="nucleotide sequence ID" value="NZ_QICQ01000011.1"/>
</dbReference>
<gene>
    <name evidence="2" type="ORF">C8R14_11125</name>
</gene>
<dbReference type="InterPro" id="IPR052349">
    <property type="entry name" value="Metallo-hydrolase_Enzymes"/>
</dbReference>
<dbReference type="EMBL" id="QICQ01000011">
    <property type="protein sequence ID" value="PXV81583.1"/>
    <property type="molecule type" value="Genomic_DNA"/>
</dbReference>
<dbReference type="InterPro" id="IPR011059">
    <property type="entry name" value="Metal-dep_hydrolase_composite"/>
</dbReference>
<dbReference type="Pfam" id="PF07969">
    <property type="entry name" value="Amidohydro_3"/>
    <property type="match status" value="1"/>
</dbReference>
<dbReference type="Proteomes" id="UP000247780">
    <property type="component" value="Unassembled WGS sequence"/>
</dbReference>
<accession>A0ABX5M790</accession>
<dbReference type="SUPFAM" id="SSF51556">
    <property type="entry name" value="Metallo-dependent hydrolases"/>
    <property type="match status" value="1"/>
</dbReference>
<name>A0ABX5M790_9PROT</name>
<dbReference type="InterPro" id="IPR013108">
    <property type="entry name" value="Amidohydro_3"/>
</dbReference>
<comment type="caution">
    <text evidence="2">The sequence shown here is derived from an EMBL/GenBank/DDBJ whole genome shotgun (WGS) entry which is preliminary data.</text>
</comment>
<reference evidence="2 3" key="1">
    <citation type="submission" date="2018-04" db="EMBL/GenBank/DDBJ databases">
        <title>Active sludge and wastewater microbial communities from Klosterneuburg, Austria.</title>
        <authorList>
            <person name="Wagner M."/>
        </authorList>
    </citation>
    <scope>NUCLEOTIDE SEQUENCE [LARGE SCALE GENOMIC DNA]</scope>
    <source>
        <strain evidence="2 3">Nm 57</strain>
    </source>
</reference>
<dbReference type="Gene3D" id="2.30.40.10">
    <property type="entry name" value="Urease, subunit C, domain 1"/>
    <property type="match status" value="1"/>
</dbReference>